<dbReference type="AlphaFoldDB" id="A0AA39H3B9"/>
<reference evidence="2" key="1">
    <citation type="submission" date="2023-06" db="EMBL/GenBank/DDBJ databases">
        <title>Genomic analysis of the entomopathogenic nematode Steinernema hermaphroditum.</title>
        <authorList>
            <person name="Schwarz E.M."/>
            <person name="Heppert J.K."/>
            <person name="Baniya A."/>
            <person name="Schwartz H.T."/>
            <person name="Tan C.-H."/>
            <person name="Antoshechkin I."/>
            <person name="Sternberg P.W."/>
            <person name="Goodrich-Blair H."/>
            <person name="Dillman A.R."/>
        </authorList>
    </citation>
    <scope>NUCLEOTIDE SEQUENCE</scope>
    <source>
        <strain evidence="2">PS9179</strain>
        <tissue evidence="2">Whole animal</tissue>
    </source>
</reference>
<feature type="compositionally biased region" description="Basic residues" evidence="1">
    <location>
        <begin position="70"/>
        <end position="79"/>
    </location>
</feature>
<dbReference type="EMBL" id="JAUCMV010000005">
    <property type="protein sequence ID" value="KAK0398468.1"/>
    <property type="molecule type" value="Genomic_DNA"/>
</dbReference>
<gene>
    <name evidence="2" type="ORF">QR680_002601</name>
</gene>
<proteinExistence type="predicted"/>
<organism evidence="2 3">
    <name type="scientific">Steinernema hermaphroditum</name>
    <dbReference type="NCBI Taxonomy" id="289476"/>
    <lineage>
        <taxon>Eukaryota</taxon>
        <taxon>Metazoa</taxon>
        <taxon>Ecdysozoa</taxon>
        <taxon>Nematoda</taxon>
        <taxon>Chromadorea</taxon>
        <taxon>Rhabditida</taxon>
        <taxon>Tylenchina</taxon>
        <taxon>Panagrolaimomorpha</taxon>
        <taxon>Strongyloidoidea</taxon>
        <taxon>Steinernematidae</taxon>
        <taxon>Steinernema</taxon>
    </lineage>
</organism>
<name>A0AA39H3B9_9BILA</name>
<protein>
    <submittedName>
        <fullName evidence="2">Uncharacterized protein</fullName>
    </submittedName>
</protein>
<comment type="caution">
    <text evidence="2">The sequence shown here is derived from an EMBL/GenBank/DDBJ whole genome shotgun (WGS) entry which is preliminary data.</text>
</comment>
<evidence type="ECO:0000256" key="1">
    <source>
        <dbReference type="SAM" id="MobiDB-lite"/>
    </source>
</evidence>
<sequence length="166" mass="19176">MSNLQEKAAQKRGIEDENPRHAKNKKLTDATRDESIGTGAQSVPRPAIPVALHIKIKKNEEQQDGEPVILRRRPPKQRAWHITQRRALTPDSSDPEGEGLGRHRRLMWRRIRKSANLHVRRVLLHCWNRASKEQMDFLKRRVVEEIRTCRQLAGLSDDCSCLSLAQ</sequence>
<evidence type="ECO:0000313" key="2">
    <source>
        <dbReference type="EMBL" id="KAK0398468.1"/>
    </source>
</evidence>
<accession>A0AA39H3B9</accession>
<feature type="region of interest" description="Disordered" evidence="1">
    <location>
        <begin position="1"/>
        <end position="80"/>
    </location>
</feature>
<feature type="compositionally biased region" description="Basic and acidic residues" evidence="1">
    <location>
        <begin position="8"/>
        <end position="35"/>
    </location>
</feature>
<keyword evidence="3" id="KW-1185">Reference proteome</keyword>
<evidence type="ECO:0000313" key="3">
    <source>
        <dbReference type="Proteomes" id="UP001175271"/>
    </source>
</evidence>
<dbReference type="Proteomes" id="UP001175271">
    <property type="component" value="Unassembled WGS sequence"/>
</dbReference>